<name>A0A9Q0GJH6_9ROSI</name>
<dbReference type="Proteomes" id="UP001141552">
    <property type="component" value="Unassembled WGS sequence"/>
</dbReference>
<evidence type="ECO:0000256" key="1">
    <source>
        <dbReference type="SAM" id="MobiDB-lite"/>
    </source>
</evidence>
<dbReference type="EMBL" id="JAKUCV010000134">
    <property type="protein sequence ID" value="KAJ4851082.1"/>
    <property type="molecule type" value="Genomic_DNA"/>
</dbReference>
<dbReference type="AlphaFoldDB" id="A0A9Q0GJH6"/>
<dbReference type="OrthoDB" id="852325at2759"/>
<evidence type="ECO:0008006" key="4">
    <source>
        <dbReference type="Google" id="ProtNLM"/>
    </source>
</evidence>
<evidence type="ECO:0000313" key="2">
    <source>
        <dbReference type="EMBL" id="KAJ4851082.1"/>
    </source>
</evidence>
<protein>
    <recommendedName>
        <fullName evidence="4">DUF4283 domain-containing protein</fullName>
    </recommendedName>
</protein>
<dbReference type="InterPro" id="IPR040256">
    <property type="entry name" value="At4g02000-like"/>
</dbReference>
<evidence type="ECO:0000313" key="3">
    <source>
        <dbReference type="Proteomes" id="UP001141552"/>
    </source>
</evidence>
<keyword evidence="3" id="KW-1185">Reference proteome</keyword>
<dbReference type="PANTHER" id="PTHR31286:SF167">
    <property type="entry name" value="OS09G0268800 PROTEIN"/>
    <property type="match status" value="1"/>
</dbReference>
<comment type="caution">
    <text evidence="2">The sequence shown here is derived from an EMBL/GenBank/DDBJ whole genome shotgun (WGS) entry which is preliminary data.</text>
</comment>
<reference evidence="2" key="2">
    <citation type="journal article" date="2023" name="Plants (Basel)">
        <title>Annotation of the Turnera subulata (Passifloraceae) Draft Genome Reveals the S-Locus Evolved after the Divergence of Turneroideae from Passifloroideae in a Stepwise Manner.</title>
        <authorList>
            <person name="Henning P.M."/>
            <person name="Roalson E.H."/>
            <person name="Mir W."/>
            <person name="McCubbin A.G."/>
            <person name="Shore J.S."/>
        </authorList>
    </citation>
    <scope>NUCLEOTIDE SEQUENCE</scope>
    <source>
        <strain evidence="2">F60SS</strain>
    </source>
</reference>
<gene>
    <name evidence="2" type="ORF">Tsubulata_016155</name>
</gene>
<feature type="region of interest" description="Disordered" evidence="1">
    <location>
        <begin position="28"/>
        <end position="56"/>
    </location>
</feature>
<sequence length="235" mass="26297">MAYDFHAISIEYRGRELRISGSSVTMSSSQVLAQANEGGDPSEGQPEEQQTDQRGADDGLVIIEDISDVEEISLSRSLFYDDRDIERVLDGEPWHFDKHVLALQETVGDEQFSSINPTTTPIWVYIYDIPPRLRSVQVVQTLAGRIGEFMEIEMETLSPRSNSVKDCDEAPLVRDESEVTVFGDFLWASPPAKPVSLSVAARKHAPQNVRRSLFTKDSSLRGVQNGEGRREEEVP</sequence>
<proteinExistence type="predicted"/>
<reference evidence="2" key="1">
    <citation type="submission" date="2022-02" db="EMBL/GenBank/DDBJ databases">
        <authorList>
            <person name="Henning P.M."/>
            <person name="McCubbin A.G."/>
            <person name="Shore J.S."/>
        </authorList>
    </citation>
    <scope>NUCLEOTIDE SEQUENCE</scope>
    <source>
        <strain evidence="2">F60SS</strain>
        <tissue evidence="2">Leaves</tissue>
    </source>
</reference>
<organism evidence="2 3">
    <name type="scientific">Turnera subulata</name>
    <dbReference type="NCBI Taxonomy" id="218843"/>
    <lineage>
        <taxon>Eukaryota</taxon>
        <taxon>Viridiplantae</taxon>
        <taxon>Streptophyta</taxon>
        <taxon>Embryophyta</taxon>
        <taxon>Tracheophyta</taxon>
        <taxon>Spermatophyta</taxon>
        <taxon>Magnoliopsida</taxon>
        <taxon>eudicotyledons</taxon>
        <taxon>Gunneridae</taxon>
        <taxon>Pentapetalae</taxon>
        <taxon>rosids</taxon>
        <taxon>fabids</taxon>
        <taxon>Malpighiales</taxon>
        <taxon>Passifloraceae</taxon>
        <taxon>Turnera</taxon>
    </lineage>
</organism>
<feature type="region of interest" description="Disordered" evidence="1">
    <location>
        <begin position="203"/>
        <end position="235"/>
    </location>
</feature>
<accession>A0A9Q0GJH6</accession>
<dbReference type="PANTHER" id="PTHR31286">
    <property type="entry name" value="GLYCINE-RICH CELL WALL STRUCTURAL PROTEIN 1.8-LIKE"/>
    <property type="match status" value="1"/>
</dbReference>